<dbReference type="Pfam" id="PF08885">
    <property type="entry name" value="GSCFA"/>
    <property type="match status" value="1"/>
</dbReference>
<dbReference type="GO" id="GO:0016787">
    <property type="term" value="F:hydrolase activity"/>
    <property type="evidence" value="ECO:0007669"/>
    <property type="project" value="UniProtKB-KW"/>
</dbReference>
<protein>
    <submittedName>
        <fullName evidence="2">GSCFA domain-containing protein</fullName>
        <ecNumber evidence="2">3.1.-.-</ecNumber>
    </submittedName>
</protein>
<dbReference type="InterPro" id="IPR014982">
    <property type="entry name" value="GSCFA"/>
</dbReference>
<organism evidence="2 3">
    <name type="scientific">Zunongwangia endophytica</name>
    <dbReference type="NCBI Taxonomy" id="1808945"/>
    <lineage>
        <taxon>Bacteria</taxon>
        <taxon>Pseudomonadati</taxon>
        <taxon>Bacteroidota</taxon>
        <taxon>Flavobacteriia</taxon>
        <taxon>Flavobacteriales</taxon>
        <taxon>Flavobacteriaceae</taxon>
        <taxon>Zunongwangia</taxon>
    </lineage>
</organism>
<dbReference type="EC" id="3.1.-.-" evidence="2"/>
<keyword evidence="3" id="KW-1185">Reference proteome</keyword>
<proteinExistence type="predicted"/>
<evidence type="ECO:0000313" key="3">
    <source>
        <dbReference type="Proteomes" id="UP001595793"/>
    </source>
</evidence>
<dbReference type="EMBL" id="JBHSAS010000006">
    <property type="protein sequence ID" value="MFC4027159.1"/>
    <property type="molecule type" value="Genomic_DNA"/>
</dbReference>
<name>A0ABV8H8Q4_9FLAO</name>
<keyword evidence="2" id="KW-0378">Hydrolase</keyword>
<evidence type="ECO:0000313" key="2">
    <source>
        <dbReference type="EMBL" id="MFC4027159.1"/>
    </source>
</evidence>
<dbReference type="Proteomes" id="UP001595793">
    <property type="component" value="Unassembled WGS sequence"/>
</dbReference>
<comment type="caution">
    <text evidence="2">The sequence shown here is derived from an EMBL/GenBank/DDBJ whole genome shotgun (WGS) entry which is preliminary data.</text>
</comment>
<dbReference type="SUPFAM" id="SSF52266">
    <property type="entry name" value="SGNH hydrolase"/>
    <property type="match status" value="1"/>
</dbReference>
<gene>
    <name evidence="2" type="ORF">ACFOS1_07060</name>
</gene>
<accession>A0ABV8H8Q4</accession>
<reference evidence="3" key="1">
    <citation type="journal article" date="2019" name="Int. J. Syst. Evol. Microbiol.">
        <title>The Global Catalogue of Microorganisms (GCM) 10K type strain sequencing project: providing services to taxonomists for standard genome sequencing and annotation.</title>
        <authorList>
            <consortium name="The Broad Institute Genomics Platform"/>
            <consortium name="The Broad Institute Genome Sequencing Center for Infectious Disease"/>
            <person name="Wu L."/>
            <person name="Ma J."/>
        </authorList>
    </citation>
    <scope>NUCLEOTIDE SEQUENCE [LARGE SCALE GENOMIC DNA]</scope>
    <source>
        <strain evidence="3">CECT 9128</strain>
    </source>
</reference>
<sequence>MDFRTIVPIKNQSPKIDYEAKISLFGSCFVENIGDKLQYYKFRVIQNPFGIIFNPLALLQLFQRIDENYEYSEKDIFQLNNQCSCFDVHSQMNHSDRSEMIYNLNNTLASTRAFLQESSHVIITLGTSWGYILNSDNRLVANCHKVAQSNFSKKIFSAEEIKESLTEISKIIWKLNPKAKVIFTVSPVRHLKDGFVENQRSKANLISGLHSYREEMKLKFDKKTTYFPSYEIVMDELRDYRFYGKDMIHLSEIAIDYVWDKFKEAWIDAKVYPIMKEINTIQKGLSHRPFDETSPKHREFLDKLQLKIKKLQDKNPTIKF</sequence>
<evidence type="ECO:0000259" key="1">
    <source>
        <dbReference type="Pfam" id="PF08885"/>
    </source>
</evidence>
<dbReference type="RefSeq" id="WP_290234837.1">
    <property type="nucleotide sequence ID" value="NZ_JAUFPZ010000002.1"/>
</dbReference>
<feature type="domain" description="GSCFA" evidence="1">
    <location>
        <begin position="21"/>
        <end position="262"/>
    </location>
</feature>